<evidence type="ECO:0000256" key="1">
    <source>
        <dbReference type="SAM" id="MobiDB-lite"/>
    </source>
</evidence>
<evidence type="ECO:0008006" key="4">
    <source>
        <dbReference type="Google" id="ProtNLM"/>
    </source>
</evidence>
<reference evidence="2 3" key="1">
    <citation type="submission" date="2017-12" db="EMBL/GenBank/DDBJ databases">
        <title>The draft genome sequence of Brumimicrobium saltpan LHR20.</title>
        <authorList>
            <person name="Do Z.-J."/>
            <person name="Luo H.-R."/>
        </authorList>
    </citation>
    <scope>NUCLEOTIDE SEQUENCE [LARGE SCALE GENOMIC DNA]</scope>
    <source>
        <strain evidence="2 3">LHR20</strain>
    </source>
</reference>
<protein>
    <recommendedName>
        <fullName evidence="4">3-oxoacyl-ACP synthase</fullName>
    </recommendedName>
</protein>
<name>A0A2I0R374_9FLAO</name>
<comment type="caution">
    <text evidence="2">The sequence shown here is derived from an EMBL/GenBank/DDBJ whole genome shotgun (WGS) entry which is preliminary data.</text>
</comment>
<keyword evidence="3" id="KW-1185">Reference proteome</keyword>
<organism evidence="2 3">
    <name type="scientific">Brumimicrobium salinarum</name>
    <dbReference type="NCBI Taxonomy" id="2058658"/>
    <lineage>
        <taxon>Bacteria</taxon>
        <taxon>Pseudomonadati</taxon>
        <taxon>Bacteroidota</taxon>
        <taxon>Flavobacteriia</taxon>
        <taxon>Flavobacteriales</taxon>
        <taxon>Crocinitomicaceae</taxon>
        <taxon>Brumimicrobium</taxon>
    </lineage>
</organism>
<gene>
    <name evidence="2" type="ORF">CW751_07620</name>
</gene>
<dbReference type="EMBL" id="PJNI01000007">
    <property type="protein sequence ID" value="PKR81026.1"/>
    <property type="molecule type" value="Genomic_DNA"/>
</dbReference>
<feature type="region of interest" description="Disordered" evidence="1">
    <location>
        <begin position="29"/>
        <end position="48"/>
    </location>
</feature>
<dbReference type="RefSeq" id="WP_101334408.1">
    <property type="nucleotide sequence ID" value="NZ_PJNI01000007.1"/>
</dbReference>
<dbReference type="Proteomes" id="UP000236654">
    <property type="component" value="Unassembled WGS sequence"/>
</dbReference>
<proteinExistence type="predicted"/>
<sequence length="150" mass="16898">MEELKSKVVSEIKNVLDERLKMAQQTYNDALESRNNDTKSSAGDKYETSRAMMQQEMDNAQRSIHQIKMMRNELFRLPIQESNLKATAGALITTNSGKYFLGLSMGKVLVGEHVVFAISTGSPLGKLLLNKKEGDRFVLNNMEQEILSIE</sequence>
<dbReference type="AlphaFoldDB" id="A0A2I0R374"/>
<feature type="compositionally biased region" description="Basic and acidic residues" evidence="1">
    <location>
        <begin position="31"/>
        <end position="48"/>
    </location>
</feature>
<evidence type="ECO:0000313" key="3">
    <source>
        <dbReference type="Proteomes" id="UP000236654"/>
    </source>
</evidence>
<accession>A0A2I0R374</accession>
<dbReference type="OrthoDB" id="667380at2"/>
<evidence type="ECO:0000313" key="2">
    <source>
        <dbReference type="EMBL" id="PKR81026.1"/>
    </source>
</evidence>